<dbReference type="InterPro" id="IPR023362">
    <property type="entry name" value="PH-BEACH_dom"/>
</dbReference>
<dbReference type="PROSITE" id="PS51783">
    <property type="entry name" value="PH_BEACH"/>
    <property type="match status" value="1"/>
</dbReference>
<feature type="domain" description="BEACH" evidence="4">
    <location>
        <begin position="2893"/>
        <end position="3185"/>
    </location>
</feature>
<feature type="region of interest" description="Disordered" evidence="3">
    <location>
        <begin position="950"/>
        <end position="1009"/>
    </location>
</feature>
<dbReference type="CDD" id="cd06071">
    <property type="entry name" value="Beach"/>
    <property type="match status" value="1"/>
</dbReference>
<feature type="domain" description="BEACH-type PH" evidence="5">
    <location>
        <begin position="2738"/>
        <end position="2865"/>
    </location>
</feature>
<evidence type="ECO:0000256" key="2">
    <source>
        <dbReference type="ARBA" id="ARBA00022737"/>
    </source>
</evidence>
<dbReference type="InterPro" id="IPR031570">
    <property type="entry name" value="NBEA/BDCP_DUF4704"/>
</dbReference>
<dbReference type="Pfam" id="PF23295">
    <property type="entry name" value="Arm_4"/>
    <property type="match status" value="1"/>
</dbReference>
<evidence type="ECO:0000313" key="6">
    <source>
        <dbReference type="EMBL" id="CAH3150964.1"/>
    </source>
</evidence>
<feature type="region of interest" description="Disordered" evidence="3">
    <location>
        <begin position="1045"/>
        <end position="1123"/>
    </location>
</feature>
<keyword evidence="1" id="KW-0853">WD repeat</keyword>
<feature type="compositionally biased region" description="Basic and acidic residues" evidence="3">
    <location>
        <begin position="970"/>
        <end position="1007"/>
    </location>
</feature>
<dbReference type="CDD" id="cd01201">
    <property type="entry name" value="PH_BEACH"/>
    <property type="match status" value="1"/>
</dbReference>
<feature type="compositionally biased region" description="Polar residues" evidence="3">
    <location>
        <begin position="1083"/>
        <end position="1096"/>
    </location>
</feature>
<evidence type="ECO:0000259" key="4">
    <source>
        <dbReference type="PROSITE" id="PS50197"/>
    </source>
</evidence>
<evidence type="ECO:0000256" key="1">
    <source>
        <dbReference type="ARBA" id="ARBA00022574"/>
    </source>
</evidence>
<protein>
    <recommendedName>
        <fullName evidence="8">WD repeat and FYVE domain-containing protein 3</fullName>
    </recommendedName>
</protein>
<dbReference type="Gene3D" id="1.10.1540.10">
    <property type="entry name" value="BEACH domain"/>
    <property type="match status" value="1"/>
</dbReference>
<proteinExistence type="predicted"/>
<evidence type="ECO:0008006" key="8">
    <source>
        <dbReference type="Google" id="ProtNLM"/>
    </source>
</evidence>
<evidence type="ECO:0000256" key="3">
    <source>
        <dbReference type="SAM" id="MobiDB-lite"/>
    </source>
</evidence>
<dbReference type="InterPro" id="IPR051944">
    <property type="entry name" value="BEACH_domain_protein"/>
</dbReference>
<evidence type="ECO:0000259" key="5">
    <source>
        <dbReference type="PROSITE" id="PS51783"/>
    </source>
</evidence>
<accession>A0AAU9XM80</accession>
<organism evidence="6 7">
    <name type="scientific">Pocillopora meandrina</name>
    <dbReference type="NCBI Taxonomy" id="46732"/>
    <lineage>
        <taxon>Eukaryota</taxon>
        <taxon>Metazoa</taxon>
        <taxon>Cnidaria</taxon>
        <taxon>Anthozoa</taxon>
        <taxon>Hexacorallia</taxon>
        <taxon>Scleractinia</taxon>
        <taxon>Astrocoeniina</taxon>
        <taxon>Pocilloporidae</taxon>
        <taxon>Pocillopora</taxon>
    </lineage>
</organism>
<dbReference type="PROSITE" id="PS50197">
    <property type="entry name" value="BEACH"/>
    <property type="match status" value="1"/>
</dbReference>
<feature type="compositionally biased region" description="Polar residues" evidence="3">
    <location>
        <begin position="1162"/>
        <end position="1177"/>
    </location>
</feature>
<feature type="compositionally biased region" description="Acidic residues" evidence="3">
    <location>
        <begin position="1056"/>
        <end position="1071"/>
    </location>
</feature>
<dbReference type="SMART" id="SM01026">
    <property type="entry name" value="Beach"/>
    <property type="match status" value="1"/>
</dbReference>
<dbReference type="Gene3D" id="1.25.10.10">
    <property type="entry name" value="Leucine-rich Repeat Variant"/>
    <property type="match status" value="1"/>
</dbReference>
<name>A0AAU9XM80_9CNID</name>
<dbReference type="InterPro" id="IPR016024">
    <property type="entry name" value="ARM-type_fold"/>
</dbReference>
<sequence length="3276" mass="367080">MQFVRKLVGKSGRPVPNIHQSSEDEALSLRHLRKLFMEFLHSPVPLTVPEQESKLYMMLPLFCKVFGHAKPSCITEKFGDVCQFAAHVSRLMVNEIRRRAANQKKETASRMIIEFLMRDSAEDTVSGWTLLNTLNILASADTPVVECMVAASLPSNMVKCLYLFYDLPPIEQTSDKSSEDMEDDAITIQKLYTQVLVKLCNYHATSRELVHTDDLALLFTAISCPIPKHNAQWRSCVSEILMSLTRHGLDRDVVHYIHSKSCFKQCLMNMRKIQEVNPLELVEMIVTLVCCLKDSSAISHYLLADFRSCHGYLFLSELLLMLGEMTENEAREACRNVVLLVSSLVMIGHVTLGPLVSIGTPFQDPEFEIPKPIGGGSSVRNIEAFQVLQTVFLKTTDKLLCLNILDCIKNIYRSDNANFFILEPQHTLSLFVEKAPEKDIEVQERIFQLLELVICNLNWVPCPELISVSILYKNKKVSGCHQVALCFLIRILSFDPKYKDVFRDVGVLEVLTNCLKQYADGLKEKYDETVKTAISQLDVNGYDDSENVPDFPFLLMGCLRLLLENNPKNATMFRECGGARCVHNIVPYSSSRTESLKIIRELILSGGNDDLGTLLGLMHSTQLSEVKLKTDVLDALLKVFDLDPRTRAVFREVGGFVYVMSVLINMEGSLADPVNPAWTDVNREQILVLLRTVFHVLTAAIQDDPANKNFMDEIRFRGLSDTIRLLGCFSMDIVDVPPYCVGEEQKKWTLCERRFSQSLQHLPLTPRASADSVRSSMTLVFEDPLDLDPVSVLYAANEMFKNLFDMATDSFGLKSGGILPVDSSRTQTGRNGIGVPYIYHGGAVTAAVDLLPAVSKMNGTATSEECLELQLYWICHLQNLLKCEHNLQVMCEAGLPQQILDRCEAALVTEEHPLHAPLQRMFERLASQSLTPTVLRDFLRLGSPLYCQSLEAPSDSKEGNDETVLEEIPEDKTGESQDLNESLRKVSEGTPRKVSDIVSRRHSDADSHSNTLTFRDVMLSMIQPSSESVSDVESNSDEDEYLIVHKSNISPNPPCTDEDNDDVDDKSESEDTPPQPPPRRSKGNSARRSFENSLDLDTSLPYGQQYRVTMETNDQPTDIPTAEVDGVDIDTIGNTAQEVSSIDQGEDMVILDLKGETKETVSESSAEQSPEGKNSETNIEEVSDIEDEKMQSTDTADSATDTPPKAAEVSFDDLRGRLSHMEEYLPEHSEIESDGLNQPTNALNDEADDVEDIEKDDDDEVSCGTQGGGAVSLTRVKCVVSMTTPRDARAHGATDCPSFVEFDMSVDGFGCLFLPAIAPQVYTAGLATVSSVMAPSAVVSSVPGVGVGERVFPPQAGLTFVSWVCIDQYSDTTEDQHPVRLLTIMRQFRGGSEKIPNVPCLSISISAKDRMLVVCTDEGGCAEGTESAVMQAHRERERTEARFLSDQLLEEGRWHHVMVVLNKALIRNSTCALFVDGKHVSTCRLKYVQAAAASPDGTVVSVAPYISAYFGTPPNPGYRRCSRLLWRLGPTHLIEEPLSGATAEEMYRLGPNYVGSFQAPCPEGQLTVYGAEGVEPLVSEDKVMFGIHAHAKSVLTLAKIRKHYRRSDTKAVARELGLSTHDNTTPVRLIHNTAAHLQGSARTIGAVIIGCSGVRTFCPDPVSKLIECIGGVSALLGLVAMATNVEGLYASVKALSCVLRSNPSARIDMERTRGYQILALLLRRKKHLLNTHILHLTFALVGTVDSDRESSVIPNRVAFKDLLCDLEVWREAPTDLQRSLFSHFLELLGPGSESVRNAELMQRLSLVPKLLFVLQDDSVTDATAHTIASVLSVLLSNTNDKKNLLRFGQYLVSTLPAHPSNENELKLDLGSSSEATTTEGEEGEEILSPRRICLRNVMLELILCLIYAEGGELDHSFADAVQETLGFDWLLLFIQAHLHKTTVVRATRILVTMLSSVPALNRFREGLGSGSWLDGTEIMLNKTTYVVAGFNVGSVADNRQKYQINREVCNIPGFLMLEKLLPKHIDIPEIYHLVIALLLGHPVSDVYSGAQFDWDSLYSVFWSRSDSGVKLPTPSPQEPSSYNIYCPEAAHVLLAMAHIMVNEPWQDTEEISWLREYPVTLIQFLSFLYRNISSFATVCTSPEFLEKLVAVLFPKRRNLLKLQELGSDSENEGEPGAETEPVFSSQTLLISHLARKCVFEFLRVIMTDSLTLNSSAKSLGVIDTILECYPVKCSQPQQAEFQTEALCVQIEYFLGGNLLTNPSAGCGNHAKIVANAFFFASKVVDKLWIGNFVHGYKTVFNFITSMIEAVKGQSVSMDSVYHSLNRTILYQLSRPLARLTDQTSLLEFLHILTTNHKLVFASVNNEPNFIAGLCHWLLVMGTHKSLAVSENNSPSLGKKSEALVGSLDVGEEMTEVVGADHVSEQEESSCTRLLAAAAERVWDIFVQNKREAMVAALSVEIPKPSFKSYSSSRDYYVEHMPIGGTTNLNLDLKSVRPLIGEQALKMWMIYISQEEKLKAETLGQPKPNAKGRSGPSLRMLSTKKTRKENKDPKTLLCESHLWRMKHTKVVRDLVRLHHKNHLQNYQLISKSVAEEWALMETDLTRERGLWGPASSSQLDKWALDMVEGPHRMRKKMHRNDKFYLHYPYDKKVAKQARERSLKHRAPISRDSKIHYKLRGHVIRGLGPIEALTQHQVVTERDEKRVTTLRTISSEPSHITEENEGSEVDNNQTIVKLLEAGETITSMFRCATIQGMDTAEGLFLFGKEHFYVVDGVTLLSTKEIKDIDSLPQGTHDPIIPNSSHDKHRSSTKERMCSKWAYGDIREVHKRRYLFQETALEVFSSDGRNHFLVFPKPVRSKVYDKLVAKASTLRENAEESVVGMKRDTDVEAGLGLIHTLMGERSVTQRWERGEITNFQYLMHLNTLAGRSYNDLMQYPVFPWVLADYDSEELDLNNPKTFRVFSKPMGAQSKDRLMQFQKKYREWEDPTGEIPPYHYGTHYSSTMIVASYLIRLEPFTQHFLRVQGNFDLPDRLFHSIRDAWISAAKTNMADVKELIPEFFYLPEFLTNHNKFELGTKQNGEVLGDVCLPTWAKGDPREFIRLHRKALECDYVSAHLHEWIDLIFGYKQQGPAAVEANNVFYFYYYESNVDFHRIDDPIKRKSIISMIDNFGQTPKQLFKRPHPPKRVFRSVESDSQTGALVNVDRLFFHNLPNLVPSAQPVKELKGPVGQMIQTDNRGLLAVEKNKVLVPPHNNRYIAWGLVTRACVLGSMKQRGS</sequence>
<feature type="region of interest" description="Disordered" evidence="3">
    <location>
        <begin position="2790"/>
        <end position="2810"/>
    </location>
</feature>
<dbReference type="Pfam" id="PF02138">
    <property type="entry name" value="Beach"/>
    <property type="match status" value="1"/>
</dbReference>
<dbReference type="FunFam" id="1.10.1540.10:FF:000002">
    <property type="entry name" value="WD repeat and FYVE domain containing 3"/>
    <property type="match status" value="1"/>
</dbReference>
<reference evidence="6 7" key="1">
    <citation type="submission" date="2022-05" db="EMBL/GenBank/DDBJ databases">
        <authorList>
            <consortium name="Genoscope - CEA"/>
            <person name="William W."/>
        </authorList>
    </citation>
    <scope>NUCLEOTIDE SEQUENCE [LARGE SCALE GENOMIC DNA]</scope>
</reference>
<keyword evidence="7" id="KW-1185">Reference proteome</keyword>
<dbReference type="SUPFAM" id="SSF81837">
    <property type="entry name" value="BEACH domain"/>
    <property type="match status" value="1"/>
</dbReference>
<dbReference type="SUPFAM" id="SSF50729">
    <property type="entry name" value="PH domain-like"/>
    <property type="match status" value="1"/>
</dbReference>
<keyword evidence="2" id="KW-0677">Repeat</keyword>
<dbReference type="Pfam" id="PF14844">
    <property type="entry name" value="PH_BEACH"/>
    <property type="match status" value="1"/>
</dbReference>
<dbReference type="Pfam" id="PF15787">
    <property type="entry name" value="DUF4704"/>
    <property type="match status" value="1"/>
</dbReference>
<dbReference type="InterPro" id="IPR011993">
    <property type="entry name" value="PH-like_dom_sf"/>
</dbReference>
<dbReference type="EMBL" id="CALNXJ010000048">
    <property type="protein sequence ID" value="CAH3150964.1"/>
    <property type="molecule type" value="Genomic_DNA"/>
</dbReference>
<feature type="compositionally biased region" description="Polar residues" evidence="3">
    <location>
        <begin position="1106"/>
        <end position="1118"/>
    </location>
</feature>
<dbReference type="InterPro" id="IPR056252">
    <property type="entry name" value="Alfy-like_Arm-like"/>
</dbReference>
<dbReference type="PANTHER" id="PTHR46108">
    <property type="entry name" value="BLUE CHEESE"/>
    <property type="match status" value="1"/>
</dbReference>
<dbReference type="InterPro" id="IPR000409">
    <property type="entry name" value="BEACH_dom"/>
</dbReference>
<feature type="compositionally biased region" description="Acidic residues" evidence="3">
    <location>
        <begin position="1178"/>
        <end position="1187"/>
    </location>
</feature>
<feature type="region of interest" description="Disordered" evidence="3">
    <location>
        <begin position="2521"/>
        <end position="2552"/>
    </location>
</feature>
<evidence type="ECO:0000313" key="7">
    <source>
        <dbReference type="Proteomes" id="UP001159428"/>
    </source>
</evidence>
<dbReference type="SUPFAM" id="SSF48371">
    <property type="entry name" value="ARM repeat"/>
    <property type="match status" value="1"/>
</dbReference>
<dbReference type="Proteomes" id="UP001159428">
    <property type="component" value="Unassembled WGS sequence"/>
</dbReference>
<dbReference type="InterPro" id="IPR036372">
    <property type="entry name" value="BEACH_dom_sf"/>
</dbReference>
<feature type="region of interest" description="Disordered" evidence="3">
    <location>
        <begin position="1153"/>
        <end position="1209"/>
    </location>
</feature>
<comment type="caution">
    <text evidence="6">The sequence shown here is derived from an EMBL/GenBank/DDBJ whole genome shotgun (WGS) entry which is preliminary data.</text>
</comment>
<feature type="compositionally biased region" description="Low complexity" evidence="3">
    <location>
        <begin position="1192"/>
        <end position="1207"/>
    </location>
</feature>
<dbReference type="InterPro" id="IPR011989">
    <property type="entry name" value="ARM-like"/>
</dbReference>
<dbReference type="Gene3D" id="2.30.29.30">
    <property type="entry name" value="Pleckstrin-homology domain (PH domain)/Phosphotyrosine-binding domain (PTB)"/>
    <property type="match status" value="1"/>
</dbReference>
<gene>
    <name evidence="6" type="ORF">PMEA_00025029</name>
</gene>
<dbReference type="PANTHER" id="PTHR46108:SF4">
    <property type="entry name" value="BLUE CHEESE"/>
    <property type="match status" value="1"/>
</dbReference>